<feature type="compositionally biased region" description="Polar residues" evidence="4">
    <location>
        <begin position="527"/>
        <end position="536"/>
    </location>
</feature>
<dbReference type="UniPathway" id="UPA00223">
    <property type="reaction ID" value="UER01006"/>
</dbReference>
<dbReference type="GO" id="GO:0006121">
    <property type="term" value="P:mitochondrial electron transport, succinate to ubiquinone"/>
    <property type="evidence" value="ECO:0007669"/>
    <property type="project" value="TreeGrafter"/>
</dbReference>
<dbReference type="EMBL" id="CADCXV010000831">
    <property type="protein sequence ID" value="CAB0036879.1"/>
    <property type="molecule type" value="Genomic_DNA"/>
</dbReference>
<organism evidence="6 7">
    <name type="scientific">Trichogramma brassicae</name>
    <dbReference type="NCBI Taxonomy" id="86971"/>
    <lineage>
        <taxon>Eukaryota</taxon>
        <taxon>Metazoa</taxon>
        <taxon>Ecdysozoa</taxon>
        <taxon>Arthropoda</taxon>
        <taxon>Hexapoda</taxon>
        <taxon>Insecta</taxon>
        <taxon>Pterygota</taxon>
        <taxon>Neoptera</taxon>
        <taxon>Endopterygota</taxon>
        <taxon>Hymenoptera</taxon>
        <taxon>Apocrita</taxon>
        <taxon>Proctotrupomorpha</taxon>
        <taxon>Chalcidoidea</taxon>
        <taxon>Trichogrammatidae</taxon>
        <taxon>Trichogramma</taxon>
    </lineage>
</organism>
<feature type="compositionally biased region" description="Polar residues" evidence="4">
    <location>
        <begin position="263"/>
        <end position="275"/>
    </location>
</feature>
<evidence type="ECO:0000313" key="6">
    <source>
        <dbReference type="EMBL" id="CAB0036879.1"/>
    </source>
</evidence>
<dbReference type="GO" id="GO:0008177">
    <property type="term" value="F:succinate dehydrogenase (quinone) activity"/>
    <property type="evidence" value="ECO:0007669"/>
    <property type="project" value="TreeGrafter"/>
</dbReference>
<feature type="region of interest" description="Disordered" evidence="4">
    <location>
        <begin position="389"/>
        <end position="453"/>
    </location>
</feature>
<dbReference type="GO" id="GO:0050660">
    <property type="term" value="F:flavin adenine dinucleotide binding"/>
    <property type="evidence" value="ECO:0007669"/>
    <property type="project" value="TreeGrafter"/>
</dbReference>
<feature type="region of interest" description="Disordered" evidence="4">
    <location>
        <begin position="223"/>
        <end position="294"/>
    </location>
</feature>
<accession>A0A6H5IJZ8</accession>
<proteinExistence type="predicted"/>
<evidence type="ECO:0000256" key="4">
    <source>
        <dbReference type="SAM" id="MobiDB-lite"/>
    </source>
</evidence>
<feature type="region of interest" description="Disordered" evidence="4">
    <location>
        <begin position="142"/>
        <end position="188"/>
    </location>
</feature>
<dbReference type="Pfam" id="PF00890">
    <property type="entry name" value="FAD_binding_2"/>
    <property type="match status" value="1"/>
</dbReference>
<dbReference type="InterPro" id="IPR030664">
    <property type="entry name" value="SdhA/FrdA/AprA"/>
</dbReference>
<evidence type="ECO:0000313" key="7">
    <source>
        <dbReference type="Proteomes" id="UP000479190"/>
    </source>
</evidence>
<evidence type="ECO:0000259" key="5">
    <source>
        <dbReference type="Pfam" id="PF00890"/>
    </source>
</evidence>
<sequence length="1031" mass="112756">MALQLFVDPRDIETQTTPMSTARRSASYVLSDKKNPKSSHRQQHRYHYEQKKAGGESSKKSAAMLDEDACSELTTSVCTTDAPSELSETDFTEDTEGTSAATAGAGSNNPTAILREIEGEVFKSKDSMMDILGKLRGLEKNYAKKRTSLKPKRSAARSSGRNVRRGEQRKRKYARSRGSMCSSSSSSRLVVTTATRSTCRAYAARRSAVVVGEKTRRARFALDLETPREEEEDLTPRVAERNSGPGCVLVSCPKISRKPGRASNGSVSSSTTRQVSPLPAATPAPSPLQPTTSCGVEPAILASADKAVAPPAPPRLSAPPPPPFDDLTSSDISGSDCTESTNSLTRSDRGRPLVHGLVRVSSSGPSHDHRPVASSRNGAAGNIISRLNRQAPIQQQQTNRSNSMRSISAPKPPERKLSSSSSSGSSEFSRKAPFAKPMRALPGHRTNNTPVQQHHTMNHRVYRNNYPKYSNGSLSSIIAPHESELKRSNSLFDDLLSSFEDDTANSCSTFPSLISMMRNDISSSMMLPSVSQQQQPNGSHGLNGHQQQQQQRSNNNGNGLNGSRINHSDEDDVELSSPESVKKQECNGKLSADSAYSSKAASAVETKLVRLVHANLSGAERSRCKVTERVRSKYNHTIVEHCYDVVIVGGGGAGLRAALGLGNRGYRVAVVSKLFPTRSHTVAAQGGINAALGNMCDDHWLWHMYDTIKAGDWLCDQDAVHLLAREAPEAVHELDRMGCPFSRSSEGKIYQRAFGGQSSPRDSADFVKNQATSDVQSTQIPSTSPNSNNDDDAGQTSSASCTTYQQYWRMSLKKRMTTTTSETKMMAKKKAMMKNKFILKYIFYYKKMNIFLYIYTIPIKKLDNKFIGDRTGHAILNSLYGCSLRHEHVHYFVEYFGLDLLMVDGRCRGLMAWEIETGRMHRFRAHHAVLATGGAGRCYQSCSAAHTCTGDGMAMATRAGLPLQDMEFVQFHPTGIYGSGVLVTEGVRCEGGLLVNSCGELFMERYAPKDRDLAPRDLVSRAIAQEICEGR</sequence>
<dbReference type="OrthoDB" id="71672at2759"/>
<dbReference type="InterPro" id="IPR027477">
    <property type="entry name" value="Succ_DH/fumarate_Rdtase_cat_sf"/>
</dbReference>
<name>A0A6H5IJZ8_9HYME</name>
<feature type="active site" description="Proton acceptor" evidence="3">
    <location>
        <position position="1016"/>
    </location>
</feature>
<dbReference type="PANTHER" id="PTHR11632:SF51">
    <property type="entry name" value="SUCCINATE DEHYDROGENASE [UBIQUINONE] FLAVOPROTEIN SUBUNIT, MITOCHONDRIAL"/>
    <property type="match status" value="1"/>
</dbReference>
<feature type="region of interest" description="Disordered" evidence="4">
    <location>
        <begin position="1"/>
        <end position="63"/>
    </location>
</feature>
<dbReference type="InterPro" id="IPR003952">
    <property type="entry name" value="FRD_SDH_FAD_BS"/>
</dbReference>
<feature type="compositionally biased region" description="Polar residues" evidence="4">
    <location>
        <begin position="14"/>
        <end position="24"/>
    </location>
</feature>
<evidence type="ECO:0000256" key="1">
    <source>
        <dbReference type="ARBA" id="ARBA00022630"/>
    </source>
</evidence>
<feature type="compositionally biased region" description="Polar residues" evidence="4">
    <location>
        <begin position="389"/>
        <end position="406"/>
    </location>
</feature>
<feature type="region of interest" description="Disordered" evidence="4">
    <location>
        <begin position="308"/>
        <end position="352"/>
    </location>
</feature>
<feature type="compositionally biased region" description="Basic residues" evidence="4">
    <location>
        <begin position="143"/>
        <end position="155"/>
    </location>
</feature>
<feature type="compositionally biased region" description="Low complexity" evidence="4">
    <location>
        <begin position="537"/>
        <end position="564"/>
    </location>
</feature>
<feature type="compositionally biased region" description="Low complexity" evidence="4">
    <location>
        <begin position="176"/>
        <end position="188"/>
    </location>
</feature>
<feature type="domain" description="FAD-dependent oxidoreductase 2 FAD-binding" evidence="5">
    <location>
        <begin position="644"/>
        <end position="1027"/>
    </location>
</feature>
<dbReference type="PROSITE" id="PS00504">
    <property type="entry name" value="FRD_SDH_FAD_BINDING"/>
    <property type="match status" value="1"/>
</dbReference>
<keyword evidence="2" id="KW-0560">Oxidoreductase</keyword>
<dbReference type="InterPro" id="IPR036188">
    <property type="entry name" value="FAD/NAD-bd_sf"/>
</dbReference>
<dbReference type="GO" id="GO:0009055">
    <property type="term" value="F:electron transfer activity"/>
    <property type="evidence" value="ECO:0007669"/>
    <property type="project" value="TreeGrafter"/>
</dbReference>
<keyword evidence="1" id="KW-0285">Flavoprotein</keyword>
<feature type="compositionally biased region" description="Acidic residues" evidence="4">
    <location>
        <begin position="87"/>
        <end position="96"/>
    </location>
</feature>
<evidence type="ECO:0000256" key="2">
    <source>
        <dbReference type="ARBA" id="ARBA00023002"/>
    </source>
</evidence>
<dbReference type="PANTHER" id="PTHR11632">
    <property type="entry name" value="SUCCINATE DEHYDROGENASE 2 FLAVOPROTEIN SUBUNIT"/>
    <property type="match status" value="1"/>
</dbReference>
<dbReference type="InterPro" id="IPR003953">
    <property type="entry name" value="FAD-dep_OxRdtase_2_FAD-bd"/>
</dbReference>
<feature type="region of interest" description="Disordered" evidence="4">
    <location>
        <begin position="81"/>
        <end position="107"/>
    </location>
</feature>
<feature type="region of interest" description="Disordered" evidence="4">
    <location>
        <begin position="358"/>
        <end position="377"/>
    </location>
</feature>
<dbReference type="SUPFAM" id="SSF56425">
    <property type="entry name" value="Succinate dehydrogenase/fumarate reductase flavoprotein, catalytic domain"/>
    <property type="match status" value="1"/>
</dbReference>
<dbReference type="GO" id="GO:0006099">
    <property type="term" value="P:tricarboxylic acid cycle"/>
    <property type="evidence" value="ECO:0007669"/>
    <property type="project" value="UniProtKB-UniPathway"/>
</dbReference>
<dbReference type="Gene3D" id="3.50.50.60">
    <property type="entry name" value="FAD/NAD(P)-binding domain"/>
    <property type="match status" value="2"/>
</dbReference>
<feature type="compositionally biased region" description="Pro residues" evidence="4">
    <location>
        <begin position="310"/>
        <end position="324"/>
    </location>
</feature>
<dbReference type="Gene3D" id="3.90.700.10">
    <property type="entry name" value="Succinate dehydrogenase/fumarate reductase flavoprotein, catalytic domain"/>
    <property type="match status" value="1"/>
</dbReference>
<feature type="compositionally biased region" description="Basic residues" evidence="4">
    <location>
        <begin position="36"/>
        <end position="45"/>
    </location>
</feature>
<keyword evidence="7" id="KW-1185">Reference proteome</keyword>
<dbReference type="AlphaFoldDB" id="A0A6H5IJZ8"/>
<dbReference type="GO" id="GO:0005739">
    <property type="term" value="C:mitochondrion"/>
    <property type="evidence" value="ECO:0007669"/>
    <property type="project" value="GOC"/>
</dbReference>
<gene>
    <name evidence="6" type="ORF">TBRA_LOCUS8724</name>
</gene>
<evidence type="ECO:0000256" key="3">
    <source>
        <dbReference type="PIRSR" id="PIRSR630664-50"/>
    </source>
</evidence>
<protein>
    <recommendedName>
        <fullName evidence="5">FAD-dependent oxidoreductase 2 FAD-binding domain-containing protein</fullName>
    </recommendedName>
</protein>
<dbReference type="SUPFAM" id="SSF51905">
    <property type="entry name" value="FAD/NAD(P)-binding domain"/>
    <property type="match status" value="1"/>
</dbReference>
<dbReference type="Proteomes" id="UP000479190">
    <property type="component" value="Unassembled WGS sequence"/>
</dbReference>
<reference evidence="6 7" key="1">
    <citation type="submission" date="2020-02" db="EMBL/GenBank/DDBJ databases">
        <authorList>
            <person name="Ferguson B K."/>
        </authorList>
    </citation>
    <scope>NUCLEOTIDE SEQUENCE [LARGE SCALE GENOMIC DNA]</scope>
</reference>
<feature type="region of interest" description="Disordered" evidence="4">
    <location>
        <begin position="769"/>
        <end position="798"/>
    </location>
</feature>
<feature type="compositionally biased region" description="Low complexity" evidence="4">
    <location>
        <begin position="97"/>
        <end position="107"/>
    </location>
</feature>
<feature type="compositionally biased region" description="Basic and acidic residues" evidence="4">
    <location>
        <begin position="46"/>
        <end position="59"/>
    </location>
</feature>
<feature type="compositionally biased region" description="Low complexity" evidence="4">
    <location>
        <begin position="418"/>
        <end position="427"/>
    </location>
</feature>
<feature type="region of interest" description="Disordered" evidence="4">
    <location>
        <begin position="527"/>
        <end position="584"/>
    </location>
</feature>
<feature type="compositionally biased region" description="Polar residues" evidence="4">
    <location>
        <begin position="327"/>
        <end position="345"/>
    </location>
</feature>